<gene>
    <name evidence="2" type="ORF">BJ994_001089</name>
</gene>
<reference evidence="2 3" key="1">
    <citation type="submission" date="2020-03" db="EMBL/GenBank/DDBJ databases">
        <title>Sequencing the genomes of 1000 actinobacteria strains.</title>
        <authorList>
            <person name="Klenk H.-P."/>
        </authorList>
    </citation>
    <scope>NUCLEOTIDE SEQUENCE [LARGE SCALE GENOMIC DNA]</scope>
    <source>
        <strain evidence="2 3">DSM 16403</strain>
    </source>
</reference>
<dbReference type="EMBL" id="JAATJL010000001">
    <property type="protein sequence ID" value="NJC22013.1"/>
    <property type="molecule type" value="Genomic_DNA"/>
</dbReference>
<dbReference type="Proteomes" id="UP000547458">
    <property type="component" value="Unassembled WGS sequence"/>
</dbReference>
<protein>
    <submittedName>
        <fullName evidence="2">Uncharacterized protein</fullName>
    </submittedName>
</protein>
<accession>A0A846RFX7</accession>
<organism evidence="2 3">
    <name type="scientific">Arthrobacter pigmenti</name>
    <dbReference type="NCBI Taxonomy" id="271432"/>
    <lineage>
        <taxon>Bacteria</taxon>
        <taxon>Bacillati</taxon>
        <taxon>Actinomycetota</taxon>
        <taxon>Actinomycetes</taxon>
        <taxon>Micrococcales</taxon>
        <taxon>Micrococcaceae</taxon>
        <taxon>Arthrobacter</taxon>
    </lineage>
</organism>
<evidence type="ECO:0000313" key="2">
    <source>
        <dbReference type="EMBL" id="NJC22013.1"/>
    </source>
</evidence>
<name>A0A846RFX7_9MICC</name>
<keyword evidence="3" id="KW-1185">Reference proteome</keyword>
<proteinExistence type="predicted"/>
<dbReference type="RefSeq" id="WP_167992282.1">
    <property type="nucleotide sequence ID" value="NZ_JAATJL010000001.1"/>
</dbReference>
<feature type="region of interest" description="Disordered" evidence="1">
    <location>
        <begin position="1"/>
        <end position="23"/>
    </location>
</feature>
<evidence type="ECO:0000313" key="3">
    <source>
        <dbReference type="Proteomes" id="UP000547458"/>
    </source>
</evidence>
<comment type="caution">
    <text evidence="2">The sequence shown here is derived from an EMBL/GenBank/DDBJ whole genome shotgun (WGS) entry which is preliminary data.</text>
</comment>
<sequence length="72" mass="7603">MGPADPFPSEQGSLLEGTLPTYPTSVQATNDAAVTELMTGLADIADLDETAQPAAYERLHDDLLAELNADQD</sequence>
<dbReference type="AlphaFoldDB" id="A0A846RFX7"/>
<evidence type="ECO:0000256" key="1">
    <source>
        <dbReference type="SAM" id="MobiDB-lite"/>
    </source>
</evidence>